<gene>
    <name evidence="1" type="ORF">M9R61_04025</name>
</gene>
<organism evidence="1 2">
    <name type="scientific">Psychrobacillus psychrodurans</name>
    <dbReference type="NCBI Taxonomy" id="126157"/>
    <lineage>
        <taxon>Bacteria</taxon>
        <taxon>Bacillati</taxon>
        <taxon>Bacillota</taxon>
        <taxon>Bacilli</taxon>
        <taxon>Bacillales</taxon>
        <taxon>Bacillaceae</taxon>
        <taxon>Psychrobacillus</taxon>
    </lineage>
</organism>
<reference evidence="1" key="1">
    <citation type="submission" date="2022-05" db="EMBL/GenBank/DDBJ databases">
        <authorList>
            <person name="Colautti A."/>
            <person name="Iacumin L."/>
        </authorList>
    </citation>
    <scope>NUCLEOTIDE SEQUENCE</scope>
    <source>
        <strain evidence="1">DSM 30747</strain>
    </source>
</reference>
<dbReference type="InterPro" id="IPR012334">
    <property type="entry name" value="Pectin_lyas_fold"/>
</dbReference>
<dbReference type="Gene3D" id="2.160.20.10">
    <property type="entry name" value="Single-stranded right-handed beta-helix, Pectin lyase-like"/>
    <property type="match status" value="1"/>
</dbReference>
<name>A0A9X3L6Y7_9BACI</name>
<protein>
    <submittedName>
        <fullName evidence="1">DUF1565 domain-containing protein</fullName>
    </submittedName>
</protein>
<sequence>MAEKIFINNTLAAFQITLFVREGEFPYNQDGTVTFTLDPGETESVSYGSDTNMFLNGLTIFSIYEGDLFSSVKFVTAQMSELDNLLNTNGTITISQVETDYVLSGSNIFLDAVNDAQTVEEMRAAIEDPSLGLNLTAYNALSEAQRDEVAGVLLNTRPVGGYPSIASVQASLDAAINELVDPNNIYVSAGAVGGDGSIANPFGTITDGIAAVNPEGTVHILSGTYPITSQILVNKMGITLLGEPGTTLLLQADIIALLITATDTTINGLTITSDIPYAKEFIQIGGTNTTLLNNTIFGPPQALPMSNWVVNRAVVPQGGINIVVEGNTFYSLRTGIYINPNVTGEIDNNVVYNTKGGFLVDRAFTTFVDNSWGIPMNEFDIVLFAGTTTGPPYDNLQALSAANNNATISDQRG</sequence>
<proteinExistence type="predicted"/>
<accession>A0A9X3L6Y7</accession>
<dbReference type="EMBL" id="JAMKBI010000002">
    <property type="protein sequence ID" value="MCZ8532520.1"/>
    <property type="molecule type" value="Genomic_DNA"/>
</dbReference>
<dbReference type="SUPFAM" id="SSF51126">
    <property type="entry name" value="Pectin lyase-like"/>
    <property type="match status" value="1"/>
</dbReference>
<dbReference type="AlphaFoldDB" id="A0A9X3L6Y7"/>
<evidence type="ECO:0000313" key="1">
    <source>
        <dbReference type="EMBL" id="MCZ8532520.1"/>
    </source>
</evidence>
<dbReference type="Proteomes" id="UP001152172">
    <property type="component" value="Unassembled WGS sequence"/>
</dbReference>
<evidence type="ECO:0000313" key="2">
    <source>
        <dbReference type="Proteomes" id="UP001152172"/>
    </source>
</evidence>
<dbReference type="InterPro" id="IPR011050">
    <property type="entry name" value="Pectin_lyase_fold/virulence"/>
</dbReference>
<comment type="caution">
    <text evidence="1">The sequence shown here is derived from an EMBL/GenBank/DDBJ whole genome shotgun (WGS) entry which is preliminary data.</text>
</comment>
<keyword evidence="2" id="KW-1185">Reference proteome</keyword>
<dbReference type="RefSeq" id="WP_269921076.1">
    <property type="nucleotide sequence ID" value="NZ_JAMKBI010000002.1"/>
</dbReference>